<keyword evidence="3" id="KW-1185">Reference proteome</keyword>
<dbReference type="eggNOG" id="COG0457">
    <property type="taxonomic scope" value="Bacteria"/>
</dbReference>
<sequence>MKITKLLAVVLLLLGVTNVSAQVDEKCLSNSSISHEAVKVGNYKDAYEPWKEVIKDCPLLRYYTFTDGFKILTSFLDKAEKSSADYTKYFDELMQLHDSRMEYIPQFNEKGVTNIPSVDAALGLKVIDYLTYSTNPDYNLAYDWTKKSVLAEKADSQPAVLFYLVNLSLAKLQTDATFKESFVNDYLFASQLAEEAIETSTKDVYKKAYEDTKNSLTALFINSGAADCQSLQDIYAPKVEENKDNIEYLKQVISVMESLKCRDQEAYAQASFYSYQIEPTAEAAMGCAMRSYKKGDINETIKFIDEAMGLEVEPAKKAEKAYYAATFLFAGKRYSQARSYALKALGFDPNNGSAYILIAKLYASSPNWSDEAVLNKCTYFLVIDKLQRAKAVDSSVANEANELIRVYSQYTPTAQDLFMLGYKAGDSITIGGWIGESTTIR</sequence>
<protein>
    <recommendedName>
        <fullName evidence="4">Tetratricopeptide repeat protein</fullName>
    </recommendedName>
</protein>
<dbReference type="InterPro" id="IPR011990">
    <property type="entry name" value="TPR-like_helical_dom_sf"/>
</dbReference>
<evidence type="ECO:0000256" key="1">
    <source>
        <dbReference type="SAM" id="SignalP"/>
    </source>
</evidence>
<name>F3ZNM4_9BACE</name>
<dbReference type="Gene3D" id="1.25.40.10">
    <property type="entry name" value="Tetratricopeptide repeat domain"/>
    <property type="match status" value="1"/>
</dbReference>
<dbReference type="Proteomes" id="UP000018439">
    <property type="component" value="Chromosome"/>
</dbReference>
<feature type="signal peptide" evidence="1">
    <location>
        <begin position="1"/>
        <end position="21"/>
    </location>
</feature>
<dbReference type="SUPFAM" id="SSF48452">
    <property type="entry name" value="TPR-like"/>
    <property type="match status" value="1"/>
</dbReference>
<organism evidence="2 3">
    <name type="scientific">Bacteroides coprosuis DSM 18011</name>
    <dbReference type="NCBI Taxonomy" id="679937"/>
    <lineage>
        <taxon>Bacteria</taxon>
        <taxon>Pseudomonadati</taxon>
        <taxon>Bacteroidota</taxon>
        <taxon>Bacteroidia</taxon>
        <taxon>Bacteroidales</taxon>
        <taxon>Bacteroidaceae</taxon>
        <taxon>Bacteroides</taxon>
    </lineage>
</organism>
<proteinExistence type="predicted"/>
<dbReference type="AlphaFoldDB" id="F3ZNM4"/>
<dbReference type="STRING" id="679937.Bcop_2407"/>
<reference evidence="2 3" key="1">
    <citation type="journal article" date="2011" name="Stand. Genomic Sci.">
        <title>Non-contiguous finished genome sequence of Bacteroides coprosuis type strain (PC139).</title>
        <authorList>
            <person name="Land M."/>
            <person name="Held B."/>
            <person name="Gronow S."/>
            <person name="Abt B."/>
            <person name="Lucas S."/>
            <person name="Del Rio T.G."/>
            <person name="Nolan M."/>
            <person name="Tice H."/>
            <person name="Cheng J.F."/>
            <person name="Pitluck S."/>
            <person name="Liolios K."/>
            <person name="Pagani I."/>
            <person name="Ivanova N."/>
            <person name="Mavromatis K."/>
            <person name="Mikhailova N."/>
            <person name="Pati A."/>
            <person name="Tapia R."/>
            <person name="Han C."/>
            <person name="Goodwin L."/>
            <person name="Chen A."/>
            <person name="Palaniappan K."/>
            <person name="Hauser L."/>
            <person name="Brambilla E.M."/>
            <person name="Rohde M."/>
            <person name="Goker M."/>
            <person name="Detter J.C."/>
            <person name="Woyke T."/>
            <person name="Bristow J."/>
            <person name="Eisen J.A."/>
            <person name="Markowitz V."/>
            <person name="Hugenholtz P."/>
            <person name="Kyrpides N.C."/>
            <person name="Klenk H.P."/>
            <person name="Lapidus A."/>
        </authorList>
    </citation>
    <scope>NUCLEOTIDE SEQUENCE</scope>
    <source>
        <strain evidence="2 3">DSM 18011</strain>
    </source>
</reference>
<feature type="chain" id="PRO_5003305349" description="Tetratricopeptide repeat protein" evidence="1">
    <location>
        <begin position="22"/>
        <end position="441"/>
    </location>
</feature>
<accession>F3ZNM4</accession>
<evidence type="ECO:0000313" key="2">
    <source>
        <dbReference type="EMBL" id="EGJ72559.1"/>
    </source>
</evidence>
<evidence type="ECO:0000313" key="3">
    <source>
        <dbReference type="Proteomes" id="UP000018439"/>
    </source>
</evidence>
<dbReference type="HOGENOM" id="CLU_047119_0_0_10"/>
<dbReference type="OrthoDB" id="1522899at2"/>
<gene>
    <name evidence="2" type="ORF">Bcop_2407</name>
</gene>
<keyword evidence="1" id="KW-0732">Signal</keyword>
<dbReference type="EMBL" id="CM001167">
    <property type="protein sequence ID" value="EGJ72559.1"/>
    <property type="molecule type" value="Genomic_DNA"/>
</dbReference>
<evidence type="ECO:0008006" key="4">
    <source>
        <dbReference type="Google" id="ProtNLM"/>
    </source>
</evidence>